<gene>
    <name evidence="4" type="ORF">L195_g027800</name>
</gene>
<name>A0A2K3L046_TRIPR</name>
<comment type="similarity">
    <text evidence="1">Belongs to the WEB family.</text>
</comment>
<reference evidence="4 5" key="1">
    <citation type="journal article" date="2014" name="Am. J. Bot.">
        <title>Genome assembly and annotation for red clover (Trifolium pratense; Fabaceae).</title>
        <authorList>
            <person name="Istvanek J."/>
            <person name="Jaros M."/>
            <person name="Krenek A."/>
            <person name="Repkova J."/>
        </authorList>
    </citation>
    <scope>NUCLEOTIDE SEQUENCE [LARGE SCALE GENOMIC DNA]</scope>
    <source>
        <strain evidence="5">cv. Tatra</strain>
        <tissue evidence="4">Young leaves</tissue>
    </source>
</reference>
<dbReference type="AlphaFoldDB" id="A0A2K3L046"/>
<comment type="caution">
    <text evidence="4">The sequence shown here is derived from an EMBL/GenBank/DDBJ whole genome shotgun (WGS) entry which is preliminary data.</text>
</comment>
<reference evidence="4 5" key="2">
    <citation type="journal article" date="2017" name="Front. Plant Sci.">
        <title>Gene Classification and Mining of Molecular Markers Useful in Red Clover (Trifolium pratense) Breeding.</title>
        <authorList>
            <person name="Istvanek J."/>
            <person name="Dluhosova J."/>
            <person name="Dluhos P."/>
            <person name="Patkova L."/>
            <person name="Nedelnik J."/>
            <person name="Repkova J."/>
        </authorList>
    </citation>
    <scope>NUCLEOTIDE SEQUENCE [LARGE SCALE GENOMIC DNA]</scope>
    <source>
        <strain evidence="5">cv. Tatra</strain>
        <tissue evidence="4">Young leaves</tissue>
    </source>
</reference>
<evidence type="ECO:0000313" key="5">
    <source>
        <dbReference type="Proteomes" id="UP000236291"/>
    </source>
</evidence>
<dbReference type="Gramene" id="Tp57577_TGAC_v2_mRNA18807">
    <property type="protein sequence ID" value="Tp57577_TGAC_v2_mRNA18807"/>
    <property type="gene ID" value="Tp57577_TGAC_v2_gene18174"/>
</dbReference>
<organism evidence="4 5">
    <name type="scientific">Trifolium pratense</name>
    <name type="common">Red clover</name>
    <dbReference type="NCBI Taxonomy" id="57577"/>
    <lineage>
        <taxon>Eukaryota</taxon>
        <taxon>Viridiplantae</taxon>
        <taxon>Streptophyta</taxon>
        <taxon>Embryophyta</taxon>
        <taxon>Tracheophyta</taxon>
        <taxon>Spermatophyta</taxon>
        <taxon>Magnoliopsida</taxon>
        <taxon>eudicotyledons</taxon>
        <taxon>Gunneridae</taxon>
        <taxon>Pentapetalae</taxon>
        <taxon>rosids</taxon>
        <taxon>fabids</taxon>
        <taxon>Fabales</taxon>
        <taxon>Fabaceae</taxon>
        <taxon>Papilionoideae</taxon>
        <taxon>50 kb inversion clade</taxon>
        <taxon>NPAAA clade</taxon>
        <taxon>Hologalegina</taxon>
        <taxon>IRL clade</taxon>
        <taxon>Trifolieae</taxon>
        <taxon>Trifolium</taxon>
    </lineage>
</organism>
<proteinExistence type="inferred from homology"/>
<dbReference type="GO" id="GO:0009904">
    <property type="term" value="P:chloroplast accumulation movement"/>
    <property type="evidence" value="ECO:0007669"/>
    <property type="project" value="TreeGrafter"/>
</dbReference>
<evidence type="ECO:0000313" key="4">
    <source>
        <dbReference type="EMBL" id="PNX71914.1"/>
    </source>
</evidence>
<dbReference type="PANTHER" id="PTHR32054:SF23">
    <property type="entry name" value="WEB FAMILY PLANT PROTEIN"/>
    <property type="match status" value="1"/>
</dbReference>
<evidence type="ECO:0000256" key="3">
    <source>
        <dbReference type="SAM" id="MobiDB-lite"/>
    </source>
</evidence>
<dbReference type="OrthoDB" id="4585693at2759"/>
<dbReference type="Proteomes" id="UP000236291">
    <property type="component" value="Unassembled WGS sequence"/>
</dbReference>
<sequence length="216" mass="24430">MDREEGGTLIMGRAEIDTGAPFKSVKEAVLLFGERVLAGEIYANKLKEMQNEENERESAQSKTGALASELEETKQKLEGTKEEANFLAQCIKSLKKELDQTKKELEETKARELKLLQRCAIPETTEDIKFIANATNKDIKTQTNNNDDDDNEETIQKRRYVKFASPHVLAHVIPNKDELLVRPNSIKKGKKKTMMPLIGWLFSKKKGSHEVDSPKA</sequence>
<dbReference type="EMBL" id="ASHM01023950">
    <property type="protein sequence ID" value="PNX71914.1"/>
    <property type="molecule type" value="Genomic_DNA"/>
</dbReference>
<protein>
    <recommendedName>
        <fullName evidence="6">WEB family plant protein</fullName>
    </recommendedName>
</protein>
<evidence type="ECO:0000256" key="1">
    <source>
        <dbReference type="ARBA" id="ARBA00005485"/>
    </source>
</evidence>
<dbReference type="PANTHER" id="PTHR32054">
    <property type="entry name" value="HEAVY CHAIN, PUTATIVE, EXPRESSED-RELATED-RELATED"/>
    <property type="match status" value="1"/>
</dbReference>
<feature type="region of interest" description="Disordered" evidence="3">
    <location>
        <begin position="49"/>
        <end position="73"/>
    </location>
</feature>
<accession>A0A2K3L046</accession>
<dbReference type="STRING" id="57577.A0A2K3L046"/>
<dbReference type="GO" id="GO:0005829">
    <property type="term" value="C:cytosol"/>
    <property type="evidence" value="ECO:0007669"/>
    <property type="project" value="TreeGrafter"/>
</dbReference>
<evidence type="ECO:0000256" key="2">
    <source>
        <dbReference type="ARBA" id="ARBA00023054"/>
    </source>
</evidence>
<dbReference type="ExpressionAtlas" id="A0A2K3L046">
    <property type="expression patterns" value="baseline"/>
</dbReference>
<keyword evidence="2" id="KW-0175">Coiled coil</keyword>
<evidence type="ECO:0008006" key="6">
    <source>
        <dbReference type="Google" id="ProtNLM"/>
    </source>
</evidence>
<dbReference type="GO" id="GO:0009903">
    <property type="term" value="P:chloroplast avoidance movement"/>
    <property type="evidence" value="ECO:0007669"/>
    <property type="project" value="TreeGrafter"/>
</dbReference>